<keyword evidence="1" id="KW-0677">Repeat</keyword>
<dbReference type="InterPro" id="IPR011990">
    <property type="entry name" value="TPR-like_helical_dom_sf"/>
</dbReference>
<evidence type="ECO:0000256" key="1">
    <source>
        <dbReference type="ARBA" id="ARBA00022737"/>
    </source>
</evidence>
<sequence length="260" mass="29432">MTIVLNLLRFLPWLIFLLLQACQQNNAIKAEQLQKRNEAASYNTQLGLAYLKQGDRPRAKRKLLTALDLAPDSADVNVAMAYYLEKTGEVRKAQVFYQKALVLAPDSGAQLNNYGTFLCRHGHYKEAERYFLRAANDIHYIHTAAAYENAGLCAAALPDYSKAKHYYVKALQQDPHRKQALYELAAIELKEKHASKALEYMQKYPALSLNDPNILAMGVEAARLAGKRNIEGEYKQRLARLTNYTDYYTGAKNEYDSSNG</sequence>
<feature type="repeat" description="TPR" evidence="3">
    <location>
        <begin position="74"/>
        <end position="107"/>
    </location>
</feature>
<dbReference type="InterPro" id="IPR052346">
    <property type="entry name" value="O-mannosyl-transferase_TMTC"/>
</dbReference>
<keyword evidence="2 3" id="KW-0802">TPR repeat</keyword>
<dbReference type="AlphaFoldDB" id="A0A0W0TJR7"/>
<keyword evidence="5" id="KW-1185">Reference proteome</keyword>
<dbReference type="SUPFAM" id="SSF48452">
    <property type="entry name" value="TPR-like"/>
    <property type="match status" value="1"/>
</dbReference>
<proteinExistence type="predicted"/>
<feature type="repeat" description="TPR" evidence="3">
    <location>
        <begin position="40"/>
        <end position="73"/>
    </location>
</feature>
<evidence type="ECO:0000256" key="3">
    <source>
        <dbReference type="PROSITE-ProRule" id="PRU00339"/>
    </source>
</evidence>
<dbReference type="PANTHER" id="PTHR44227:SF3">
    <property type="entry name" value="PROTEIN O-MANNOSYL-TRANSFERASE TMTC4"/>
    <property type="match status" value="1"/>
</dbReference>
<dbReference type="Pfam" id="PF14559">
    <property type="entry name" value="TPR_19"/>
    <property type="match status" value="1"/>
</dbReference>
<dbReference type="Pfam" id="PF13432">
    <property type="entry name" value="TPR_16"/>
    <property type="match status" value="1"/>
</dbReference>
<dbReference type="PANTHER" id="PTHR44227">
    <property type="match status" value="1"/>
</dbReference>
<dbReference type="PROSITE" id="PS50005">
    <property type="entry name" value="TPR"/>
    <property type="match status" value="3"/>
</dbReference>
<comment type="caution">
    <text evidence="4">The sequence shown here is derived from an EMBL/GenBank/DDBJ whole genome shotgun (WGS) entry which is preliminary data.</text>
</comment>
<dbReference type="NCBIfam" id="TIGR02521">
    <property type="entry name" value="type_IV_pilW"/>
    <property type="match status" value="1"/>
</dbReference>
<dbReference type="InterPro" id="IPR013360">
    <property type="entry name" value="Pilus_4_PilW"/>
</dbReference>
<dbReference type="STRING" id="453.Lfee_3094"/>
<dbReference type="SMART" id="SM00028">
    <property type="entry name" value="TPR"/>
    <property type="match status" value="3"/>
</dbReference>
<dbReference type="EMBL" id="LNYB01000085">
    <property type="protein sequence ID" value="KTC95429.1"/>
    <property type="molecule type" value="Genomic_DNA"/>
</dbReference>
<reference evidence="4 5" key="1">
    <citation type="submission" date="2015-11" db="EMBL/GenBank/DDBJ databases">
        <title>Genomic analysis of 38 Legionella species identifies large and diverse effector repertoires.</title>
        <authorList>
            <person name="Burstein D."/>
            <person name="Amaro F."/>
            <person name="Zusman T."/>
            <person name="Lifshitz Z."/>
            <person name="Cohen O."/>
            <person name="Gilbert J.A."/>
            <person name="Pupko T."/>
            <person name="Shuman H.A."/>
            <person name="Segal G."/>
        </authorList>
    </citation>
    <scope>NUCLEOTIDE SEQUENCE [LARGE SCALE GENOMIC DNA]</scope>
    <source>
        <strain evidence="4 5">WO-44C</strain>
    </source>
</reference>
<feature type="repeat" description="TPR" evidence="3">
    <location>
        <begin position="144"/>
        <end position="177"/>
    </location>
</feature>
<accession>A0A0W0TJR7</accession>
<dbReference type="Gene3D" id="1.25.40.10">
    <property type="entry name" value="Tetratricopeptide repeat domain"/>
    <property type="match status" value="1"/>
</dbReference>
<evidence type="ECO:0000313" key="5">
    <source>
        <dbReference type="Proteomes" id="UP000054698"/>
    </source>
</evidence>
<dbReference type="PATRIC" id="fig|453.4.peg.3375"/>
<evidence type="ECO:0000313" key="4">
    <source>
        <dbReference type="EMBL" id="KTC95429.1"/>
    </source>
</evidence>
<gene>
    <name evidence="4" type="primary">pilF</name>
    <name evidence="4" type="ORF">Lfee_3094</name>
</gene>
<protein>
    <submittedName>
        <fullName evidence="4">Fimbrial biogenesis and twitching motility protein PilF</fullName>
    </submittedName>
</protein>
<dbReference type="InterPro" id="IPR019734">
    <property type="entry name" value="TPR_rpt"/>
</dbReference>
<dbReference type="Proteomes" id="UP000054698">
    <property type="component" value="Unassembled WGS sequence"/>
</dbReference>
<evidence type="ECO:0000256" key="2">
    <source>
        <dbReference type="ARBA" id="ARBA00022803"/>
    </source>
</evidence>
<organism evidence="4 5">
    <name type="scientific">Legionella feeleii</name>
    <dbReference type="NCBI Taxonomy" id="453"/>
    <lineage>
        <taxon>Bacteria</taxon>
        <taxon>Pseudomonadati</taxon>
        <taxon>Pseudomonadota</taxon>
        <taxon>Gammaproteobacteria</taxon>
        <taxon>Legionellales</taxon>
        <taxon>Legionellaceae</taxon>
        <taxon>Legionella</taxon>
    </lineage>
</organism>
<name>A0A0W0TJR7_9GAMM</name>